<dbReference type="EMBL" id="CH408029">
    <property type="protein sequence ID" value="EAQ93127.1"/>
    <property type="molecule type" value="Genomic_DNA"/>
</dbReference>
<dbReference type="RefSeq" id="XP_001220583.1">
    <property type="nucleotide sequence ID" value="XM_001220582.1"/>
</dbReference>
<keyword evidence="2" id="KW-0812">Transmembrane</keyword>
<dbReference type="InParanoid" id="Q2HEJ2"/>
<dbReference type="HOGENOM" id="CLU_1008324_0_0_1"/>
<name>Q2HEJ2_CHAGB</name>
<dbReference type="OrthoDB" id="4589716at2759"/>
<feature type="region of interest" description="Disordered" evidence="1">
    <location>
        <begin position="216"/>
        <end position="249"/>
    </location>
</feature>
<evidence type="ECO:0000313" key="3">
    <source>
        <dbReference type="EMBL" id="EAQ93127.1"/>
    </source>
</evidence>
<evidence type="ECO:0000313" key="4">
    <source>
        <dbReference type="Proteomes" id="UP000001056"/>
    </source>
</evidence>
<dbReference type="Proteomes" id="UP000001056">
    <property type="component" value="Unassembled WGS sequence"/>
</dbReference>
<organism evidence="3 4">
    <name type="scientific">Chaetomium globosum (strain ATCC 6205 / CBS 148.51 / DSM 1962 / NBRC 6347 / NRRL 1970)</name>
    <name type="common">Soil fungus</name>
    <dbReference type="NCBI Taxonomy" id="306901"/>
    <lineage>
        <taxon>Eukaryota</taxon>
        <taxon>Fungi</taxon>
        <taxon>Dikarya</taxon>
        <taxon>Ascomycota</taxon>
        <taxon>Pezizomycotina</taxon>
        <taxon>Sordariomycetes</taxon>
        <taxon>Sordariomycetidae</taxon>
        <taxon>Sordariales</taxon>
        <taxon>Chaetomiaceae</taxon>
        <taxon>Chaetomium</taxon>
    </lineage>
</organism>
<dbReference type="eggNOG" id="ENOG502RUPA">
    <property type="taxonomic scope" value="Eukaryota"/>
</dbReference>
<reference evidence="4" key="1">
    <citation type="journal article" date="2015" name="Genome Announc.">
        <title>Draft genome sequence of the cellulolytic fungus Chaetomium globosum.</title>
        <authorList>
            <person name="Cuomo C.A."/>
            <person name="Untereiner W.A."/>
            <person name="Ma L.-J."/>
            <person name="Grabherr M."/>
            <person name="Birren B.W."/>
        </authorList>
    </citation>
    <scope>NUCLEOTIDE SEQUENCE [LARGE SCALE GENOMIC DNA]</scope>
    <source>
        <strain evidence="4">ATCC 6205 / CBS 148.51 / DSM 1962 / NBRC 6347 / NRRL 1970</strain>
    </source>
</reference>
<evidence type="ECO:0008006" key="5">
    <source>
        <dbReference type="Google" id="ProtNLM"/>
    </source>
</evidence>
<accession>Q2HEJ2</accession>
<sequence length="276" mass="30671">MASAGTEGDDAYPLSRPWLLNKAKRANNTGMWRTGRRPAEPPEGEVSDFSDRGALVPAIIAVCSFMMATALVTTGGRLVLIYSLVFWLLMVRGGQNFILRAISGISRCAGSLVIRSRAVIATTVSLVYRIRLWANSPDKSWKAAIVLLCSVVELHITIIVSSMPGFSKFVRVYFVSKRKKIRHTSSEDSSQWNTPRARRDREQYLELDESWLFRSDQRGEEPADNTPGPRPTATSGTVKRLNPDSQALSKTLPDNVMIVRGISGEDVFRVQGVERE</sequence>
<keyword evidence="4" id="KW-1185">Reference proteome</keyword>
<evidence type="ECO:0000256" key="1">
    <source>
        <dbReference type="SAM" id="MobiDB-lite"/>
    </source>
</evidence>
<feature type="transmembrane region" description="Helical" evidence="2">
    <location>
        <begin position="58"/>
        <end position="91"/>
    </location>
</feature>
<feature type="transmembrane region" description="Helical" evidence="2">
    <location>
        <begin position="143"/>
        <end position="170"/>
    </location>
</feature>
<proteinExistence type="predicted"/>
<feature type="compositionally biased region" description="Polar residues" evidence="1">
    <location>
        <begin position="232"/>
        <end position="249"/>
    </location>
</feature>
<evidence type="ECO:0000256" key="2">
    <source>
        <dbReference type="SAM" id="Phobius"/>
    </source>
</evidence>
<gene>
    <name evidence="3" type="ORF">CHGG_01362</name>
</gene>
<protein>
    <recommendedName>
        <fullName evidence="5">Integral membrane protein</fullName>
    </recommendedName>
</protein>
<keyword evidence="2" id="KW-1133">Transmembrane helix</keyword>
<dbReference type="GeneID" id="4387017"/>
<dbReference type="VEuPathDB" id="FungiDB:CHGG_01362"/>
<keyword evidence="2" id="KW-0472">Membrane</keyword>
<dbReference type="AlphaFoldDB" id="Q2HEJ2"/>